<evidence type="ECO:0000256" key="7">
    <source>
        <dbReference type="ARBA" id="ARBA00049112"/>
    </source>
</evidence>
<evidence type="ECO:0000256" key="3">
    <source>
        <dbReference type="ARBA" id="ARBA00004845"/>
    </source>
</evidence>
<evidence type="ECO:0000256" key="8">
    <source>
        <dbReference type="HAMAP-Rule" id="MF_00056"/>
    </source>
</evidence>
<comment type="pathway">
    <text evidence="2">Bacterial outer membrane biogenesis; lipopolysaccharide biosynthesis.</text>
</comment>
<dbReference type="Gene3D" id="3.20.20.70">
    <property type="entry name" value="Aldolase class I"/>
    <property type="match status" value="1"/>
</dbReference>
<dbReference type="RefSeq" id="WP_076648695.1">
    <property type="nucleotide sequence ID" value="NZ_FTPS01000001.1"/>
</dbReference>
<dbReference type="EC" id="2.5.1.55" evidence="8"/>
<organism evidence="10 11">
    <name type="scientific">Pontibaca methylaminivorans</name>
    <dbReference type="NCBI Taxonomy" id="515897"/>
    <lineage>
        <taxon>Bacteria</taxon>
        <taxon>Pseudomonadati</taxon>
        <taxon>Pseudomonadota</taxon>
        <taxon>Alphaproteobacteria</taxon>
        <taxon>Rhodobacterales</taxon>
        <taxon>Roseobacteraceae</taxon>
        <taxon>Pontibaca</taxon>
    </lineage>
</organism>
<gene>
    <name evidence="8" type="primary">kdsA</name>
    <name evidence="10" type="ORF">SAMN05421849_1247</name>
</gene>
<evidence type="ECO:0000256" key="5">
    <source>
        <dbReference type="ARBA" id="ARBA00022490"/>
    </source>
</evidence>
<feature type="domain" description="DAHP synthetase I/KDSA" evidence="9">
    <location>
        <begin position="3"/>
        <end position="265"/>
    </location>
</feature>
<dbReference type="AlphaFoldDB" id="A0A1R3WQ61"/>
<dbReference type="UniPathway" id="UPA00030"/>
<keyword evidence="11" id="KW-1185">Reference proteome</keyword>
<dbReference type="OrthoDB" id="9776934at2"/>
<dbReference type="STRING" id="515897.SAMN05421849_1247"/>
<comment type="catalytic activity">
    <reaction evidence="7 8">
        <text>D-arabinose 5-phosphate + phosphoenolpyruvate + H2O = 3-deoxy-alpha-D-manno-2-octulosonate-8-phosphate + phosphate</text>
        <dbReference type="Rhea" id="RHEA:14053"/>
        <dbReference type="ChEBI" id="CHEBI:15377"/>
        <dbReference type="ChEBI" id="CHEBI:43474"/>
        <dbReference type="ChEBI" id="CHEBI:57693"/>
        <dbReference type="ChEBI" id="CHEBI:58702"/>
        <dbReference type="ChEBI" id="CHEBI:85985"/>
        <dbReference type="EC" id="2.5.1.55"/>
    </reaction>
</comment>
<dbReference type="SUPFAM" id="SSF51569">
    <property type="entry name" value="Aldolase"/>
    <property type="match status" value="1"/>
</dbReference>
<evidence type="ECO:0000259" key="9">
    <source>
        <dbReference type="Pfam" id="PF00793"/>
    </source>
</evidence>
<sequence>MIQVELDGLRIGNDQPLTIIAGPCQLESAAHARMIAERLRDACAAAGAQFIFKASFDKANRTSLSGRRGPGMEAGLEMLAEVKRAVGVPVLTDVHDIAQCAPVAAVCDVLQIPALLCRQTDLILAAAETGAAINVKKGQFLAPWDMANVVAKIESAGNRRILLTERGTTFGYNALVADMRALPQMAQTGYPVVMDATHSVQQPAALGGSTGGQREFAPVMARAAVAVGVAAVFMETHEDPDNAPSDGPNMIHLDRMPGLIRTLMKFDQLAKAEPIPF</sequence>
<evidence type="ECO:0000256" key="1">
    <source>
        <dbReference type="ARBA" id="ARBA00004496"/>
    </source>
</evidence>
<dbReference type="HAMAP" id="MF_00056">
    <property type="entry name" value="KDO8P_synth"/>
    <property type="match status" value="1"/>
</dbReference>
<dbReference type="GO" id="GO:0008676">
    <property type="term" value="F:3-deoxy-8-phosphooctulonate synthase activity"/>
    <property type="evidence" value="ECO:0007669"/>
    <property type="project" value="UniProtKB-UniRule"/>
</dbReference>
<reference evidence="10 11" key="1">
    <citation type="submission" date="2017-01" db="EMBL/GenBank/DDBJ databases">
        <authorList>
            <person name="Mah S.A."/>
            <person name="Swanson W.J."/>
            <person name="Moy G.W."/>
            <person name="Vacquier V.D."/>
        </authorList>
    </citation>
    <scope>NUCLEOTIDE SEQUENCE [LARGE SCALE GENOMIC DNA]</scope>
    <source>
        <strain evidence="10 11">DSM 21219</strain>
    </source>
</reference>
<dbReference type="UniPathway" id="UPA00357">
    <property type="reaction ID" value="UER00474"/>
</dbReference>
<dbReference type="Proteomes" id="UP000192455">
    <property type="component" value="Unassembled WGS sequence"/>
</dbReference>
<keyword evidence="6 8" id="KW-0808">Transferase</keyword>
<dbReference type="InterPro" id="IPR006218">
    <property type="entry name" value="DAHP1/KDSA"/>
</dbReference>
<keyword evidence="8" id="KW-0448">Lipopolysaccharide biosynthesis</keyword>
<dbReference type="InterPro" id="IPR013785">
    <property type="entry name" value="Aldolase_TIM"/>
</dbReference>
<dbReference type="InterPro" id="IPR006269">
    <property type="entry name" value="KDO8P_synthase"/>
</dbReference>
<evidence type="ECO:0000256" key="4">
    <source>
        <dbReference type="ARBA" id="ARBA00010499"/>
    </source>
</evidence>
<evidence type="ECO:0000313" key="11">
    <source>
        <dbReference type="Proteomes" id="UP000192455"/>
    </source>
</evidence>
<dbReference type="NCBIfam" id="TIGR01362">
    <property type="entry name" value="KDO8P_synth"/>
    <property type="match status" value="1"/>
</dbReference>
<dbReference type="Pfam" id="PF00793">
    <property type="entry name" value="DAHP_synth_1"/>
    <property type="match status" value="1"/>
</dbReference>
<comment type="pathway">
    <text evidence="3 8">Carbohydrate biosynthesis; 3-deoxy-D-manno-octulosonate biosynthesis; 3-deoxy-D-manno-octulosonate from D-ribulose 5-phosphate: step 2/3.</text>
</comment>
<keyword evidence="5 8" id="KW-0963">Cytoplasm</keyword>
<protein>
    <recommendedName>
        <fullName evidence="8">2-dehydro-3-deoxyphosphooctonate aldolase</fullName>
        <ecNumber evidence="8">2.5.1.55</ecNumber>
    </recommendedName>
    <alternativeName>
        <fullName evidence="8">3-deoxy-D-manno-octulosonic acid 8-phosphate synthase</fullName>
    </alternativeName>
    <alternativeName>
        <fullName evidence="8">KDO-8-phosphate synthase</fullName>
        <shortName evidence="8">KDO 8-P synthase</shortName>
        <shortName evidence="8">KDOPS</shortName>
    </alternativeName>
    <alternativeName>
        <fullName evidence="8">Phospho-2-dehydro-3-deoxyoctonate aldolase</fullName>
    </alternativeName>
</protein>
<comment type="similarity">
    <text evidence="4 8">Belongs to the KdsA family.</text>
</comment>
<dbReference type="PANTHER" id="PTHR21057">
    <property type="entry name" value="PHOSPHO-2-DEHYDRO-3-DEOXYHEPTONATE ALDOLASE"/>
    <property type="match status" value="1"/>
</dbReference>
<dbReference type="GO" id="GO:0005737">
    <property type="term" value="C:cytoplasm"/>
    <property type="evidence" value="ECO:0007669"/>
    <property type="project" value="UniProtKB-SubCell"/>
</dbReference>
<evidence type="ECO:0000256" key="2">
    <source>
        <dbReference type="ARBA" id="ARBA00004756"/>
    </source>
</evidence>
<comment type="subcellular location">
    <subcellularLocation>
        <location evidence="1 8">Cytoplasm</location>
    </subcellularLocation>
</comment>
<proteinExistence type="inferred from homology"/>
<accession>A0A1R3WQ61</accession>
<evidence type="ECO:0000256" key="6">
    <source>
        <dbReference type="ARBA" id="ARBA00022679"/>
    </source>
</evidence>
<dbReference type="NCBIfam" id="NF003543">
    <property type="entry name" value="PRK05198.1"/>
    <property type="match status" value="1"/>
</dbReference>
<dbReference type="GO" id="GO:0019294">
    <property type="term" value="P:keto-3-deoxy-D-manno-octulosonic acid biosynthetic process"/>
    <property type="evidence" value="ECO:0007669"/>
    <property type="project" value="UniProtKB-UniRule"/>
</dbReference>
<dbReference type="EMBL" id="FTPS01000001">
    <property type="protein sequence ID" value="SIT80066.1"/>
    <property type="molecule type" value="Genomic_DNA"/>
</dbReference>
<evidence type="ECO:0000313" key="10">
    <source>
        <dbReference type="EMBL" id="SIT80066.1"/>
    </source>
</evidence>
<name>A0A1R3WQ61_9RHOB</name>